<sequence>MIKSLFATLALGAAVMTTGAAFAQSTQPVHAAGSSTVLPYAQIVAQNFGEIFPDFPTPVVESGGTSGGFRQFCAGVGPETVDIANASRPISDSEKKACKDSGVTEIQQVRFGYDGIVFASSASGPSFVLTPETIFKALAAKVVKDGKVVDNAAAKWSDVDASLPNQDIIAFIPAENHGTREVFEEKTVVAGCKSSGALEAFKKSGMDDKAAEKQCHQIRNDGKAVDVAGDYTETLARIAANPQGVGVFGLAFYDQNQDKLKVATVSGVTPSVETVASGQYPVSRPLFFYVKKAHLGVVPGLKEFVTFWLDDQMIGPDGPLAQYGLVPAPEAQREEARKAFEAGTTIAE</sequence>
<feature type="chain" id="PRO_5010454959" evidence="2">
    <location>
        <begin position="24"/>
        <end position="348"/>
    </location>
</feature>
<dbReference type="STRING" id="401562.NS365_19080"/>
<protein>
    <submittedName>
        <fullName evidence="4">Phosphonate ABC transporter substrate-binding protein</fullName>
    </submittedName>
</protein>
<evidence type="ECO:0000256" key="2">
    <source>
        <dbReference type="SAM" id="SignalP"/>
    </source>
</evidence>
<dbReference type="Proteomes" id="UP000078272">
    <property type="component" value="Unassembled WGS sequence"/>
</dbReference>
<accession>A0A175RA64</accession>
<dbReference type="PANTHER" id="PTHR30570">
    <property type="entry name" value="PERIPLASMIC PHOSPHATE BINDING COMPONENT OF PHOSPHATE ABC TRANSPORTER"/>
    <property type="match status" value="1"/>
</dbReference>
<evidence type="ECO:0000313" key="5">
    <source>
        <dbReference type="EMBL" id="KTR03300.1"/>
    </source>
</evidence>
<dbReference type="OrthoDB" id="9790048at2"/>
<keyword evidence="7" id="KW-1185">Reference proteome</keyword>
<dbReference type="Proteomes" id="UP000078529">
    <property type="component" value="Unassembled WGS sequence"/>
</dbReference>
<dbReference type="InterPro" id="IPR024370">
    <property type="entry name" value="PBP_domain"/>
</dbReference>
<dbReference type="EMBL" id="LDPZ01000022">
    <property type="protein sequence ID" value="KTQ95524.1"/>
    <property type="molecule type" value="Genomic_DNA"/>
</dbReference>
<keyword evidence="1 2" id="KW-0732">Signal</keyword>
<reference evidence="6 7" key="1">
    <citation type="journal article" date="2016" name="Front. Microbiol.">
        <title>Genomic Resource of Rice Seed Associated Bacteria.</title>
        <authorList>
            <person name="Midha S."/>
            <person name="Bansal K."/>
            <person name="Sharma S."/>
            <person name="Kumar N."/>
            <person name="Patil P.P."/>
            <person name="Chaudhry V."/>
            <person name="Patil P.B."/>
        </authorList>
    </citation>
    <scope>NUCLEOTIDE SEQUENCE [LARGE SCALE GENOMIC DNA]</scope>
    <source>
        <strain evidence="4 6">NS226</strain>
        <strain evidence="5 7">NS365</strain>
    </source>
</reference>
<dbReference type="eggNOG" id="COG0226">
    <property type="taxonomic scope" value="Bacteria"/>
</dbReference>
<evidence type="ECO:0000313" key="4">
    <source>
        <dbReference type="EMBL" id="KTQ95524.1"/>
    </source>
</evidence>
<evidence type="ECO:0000259" key="3">
    <source>
        <dbReference type="Pfam" id="PF12849"/>
    </source>
</evidence>
<name>A0A175RA64_9HYPH</name>
<comment type="caution">
    <text evidence="4">The sequence shown here is derived from an EMBL/GenBank/DDBJ whole genome shotgun (WGS) entry which is preliminary data.</text>
</comment>
<gene>
    <name evidence="4" type="ORF">NS226_11370</name>
    <name evidence="5" type="ORF">NS365_19080</name>
</gene>
<dbReference type="InterPro" id="IPR050811">
    <property type="entry name" value="Phosphate_ABC_transporter"/>
</dbReference>
<dbReference type="Pfam" id="PF12849">
    <property type="entry name" value="PBP_like_2"/>
    <property type="match status" value="1"/>
</dbReference>
<dbReference type="SUPFAM" id="SSF53850">
    <property type="entry name" value="Periplasmic binding protein-like II"/>
    <property type="match status" value="1"/>
</dbReference>
<feature type="signal peptide" evidence="2">
    <location>
        <begin position="1"/>
        <end position="23"/>
    </location>
</feature>
<dbReference type="PATRIC" id="fig|401562.3.peg.1797"/>
<dbReference type="RefSeq" id="WP_058601898.1">
    <property type="nucleotide sequence ID" value="NZ_LDPZ01000022.1"/>
</dbReference>
<proteinExistence type="predicted"/>
<dbReference type="AlphaFoldDB" id="A0A175RA64"/>
<organism evidence="4 6">
    <name type="scientific">Aureimonas ureilytica</name>
    <dbReference type="NCBI Taxonomy" id="401562"/>
    <lineage>
        <taxon>Bacteria</taxon>
        <taxon>Pseudomonadati</taxon>
        <taxon>Pseudomonadota</taxon>
        <taxon>Alphaproteobacteria</taxon>
        <taxon>Hyphomicrobiales</taxon>
        <taxon>Aurantimonadaceae</taxon>
        <taxon>Aureimonas</taxon>
    </lineage>
</organism>
<dbReference type="PANTHER" id="PTHR30570:SF1">
    <property type="entry name" value="PHOSPHATE-BINDING PROTEIN PSTS"/>
    <property type="match status" value="1"/>
</dbReference>
<evidence type="ECO:0000313" key="7">
    <source>
        <dbReference type="Proteomes" id="UP000078529"/>
    </source>
</evidence>
<dbReference type="Gene3D" id="3.40.190.10">
    <property type="entry name" value="Periplasmic binding protein-like II"/>
    <property type="match status" value="2"/>
</dbReference>
<dbReference type="EMBL" id="LDQA01000056">
    <property type="protein sequence ID" value="KTR03300.1"/>
    <property type="molecule type" value="Genomic_DNA"/>
</dbReference>
<feature type="domain" description="PBP" evidence="3">
    <location>
        <begin position="24"/>
        <end position="311"/>
    </location>
</feature>
<evidence type="ECO:0000313" key="6">
    <source>
        <dbReference type="Proteomes" id="UP000078272"/>
    </source>
</evidence>
<evidence type="ECO:0000256" key="1">
    <source>
        <dbReference type="ARBA" id="ARBA00022729"/>
    </source>
</evidence>